<evidence type="ECO:0000313" key="1">
    <source>
        <dbReference type="EMBL" id="CUV35903.1"/>
    </source>
</evidence>
<dbReference type="AlphaFoldDB" id="A0A0S4VMX1"/>
<proteinExistence type="predicted"/>
<name>A0A0S4VMX1_RALSL</name>
<reference evidence="1" key="1">
    <citation type="submission" date="2015-10" db="EMBL/GenBank/DDBJ databases">
        <authorList>
            <person name="Gilbert D.G."/>
        </authorList>
    </citation>
    <scope>NUCLEOTIDE SEQUENCE</scope>
    <source>
        <strain evidence="1">Phyl III-seqv23</strain>
    </source>
</reference>
<dbReference type="EMBL" id="LN899825">
    <property type="protein sequence ID" value="CUV35903.1"/>
    <property type="molecule type" value="Genomic_DNA"/>
</dbReference>
<protein>
    <submittedName>
        <fullName evidence="1">Uncharacterized protein</fullName>
    </submittedName>
</protein>
<dbReference type="PATRIC" id="fig|305.109.peg.738"/>
<dbReference type="Pfam" id="PF05258">
    <property type="entry name" value="DciA"/>
    <property type="match status" value="1"/>
</dbReference>
<sequence length="195" mass="20954">MICIALFRTKSRLTARKRKEAPYNAGMRIFVHPALKTPVAKPVQDWLTGAGSVGPLMQAAKQLASLEAEVLSLLPPGLGGGVAIGGIRNDARDSREATLVLLAANSAAAARVRQVVPTLLERLQRRGSQVTAIRVRVQPQGGNDSLWPQETEKPPKRAKMTAVGLNSLATLADGLPDSPLRRALAEMVVRHRPPR</sequence>
<organism evidence="1">
    <name type="scientific">Ralstonia solanacearum</name>
    <name type="common">Pseudomonas solanacearum</name>
    <dbReference type="NCBI Taxonomy" id="305"/>
    <lineage>
        <taxon>Bacteria</taxon>
        <taxon>Pseudomonadati</taxon>
        <taxon>Pseudomonadota</taxon>
        <taxon>Betaproteobacteria</taxon>
        <taxon>Burkholderiales</taxon>
        <taxon>Burkholderiaceae</taxon>
        <taxon>Ralstonia</taxon>
        <taxon>Ralstonia solanacearum species complex</taxon>
    </lineage>
</organism>
<gene>
    <name evidence="1" type="ORF">TD1301_v1_1740002</name>
</gene>
<accession>A0A0S4VMX1</accession>
<dbReference type="InterPro" id="IPR007922">
    <property type="entry name" value="DciA-like"/>
</dbReference>